<protein>
    <submittedName>
        <fullName evidence="2">Hydroxylase/desaturase asaB</fullName>
    </submittedName>
</protein>
<keyword evidence="3" id="KW-1185">Reference proteome</keyword>
<proteinExistence type="inferred from homology"/>
<sequence>MYDNLGAELAFKSEKTRWAMINLWRPIETIRREPLALCDARSTRDEDLVPVSIELPPKGRGNHDGVSGTDLISISIYYKQHSPNEKWYYFEEMTPEEVLFVKIFDTIKDGKTARNSPHSAFDYSGNPGNLMRKSIEVRTLVFWEDQPIEG</sequence>
<evidence type="ECO:0000256" key="1">
    <source>
        <dbReference type="ARBA" id="ARBA00023604"/>
    </source>
</evidence>
<organism evidence="2 3">
    <name type="scientific">Seiridium cardinale</name>
    <dbReference type="NCBI Taxonomy" id="138064"/>
    <lineage>
        <taxon>Eukaryota</taxon>
        <taxon>Fungi</taxon>
        <taxon>Dikarya</taxon>
        <taxon>Ascomycota</taxon>
        <taxon>Pezizomycotina</taxon>
        <taxon>Sordariomycetes</taxon>
        <taxon>Xylariomycetidae</taxon>
        <taxon>Amphisphaeriales</taxon>
        <taxon>Sporocadaceae</taxon>
        <taxon>Seiridium</taxon>
    </lineage>
</organism>
<dbReference type="PANTHER" id="PTHR34598:SF3">
    <property type="entry name" value="OXIDOREDUCTASE AN1597"/>
    <property type="match status" value="1"/>
</dbReference>
<dbReference type="NCBIfam" id="NF041278">
    <property type="entry name" value="CmcJ_NvfI_EfuI"/>
    <property type="match status" value="1"/>
</dbReference>
<accession>A0ABR2Y7P2</accession>
<reference evidence="2 3" key="1">
    <citation type="submission" date="2024-02" db="EMBL/GenBank/DDBJ databases">
        <title>First draft genome assembly of two strains of Seiridium cardinale.</title>
        <authorList>
            <person name="Emiliani G."/>
            <person name="Scali E."/>
        </authorList>
    </citation>
    <scope>NUCLEOTIDE SEQUENCE [LARGE SCALE GENOMIC DNA]</scope>
    <source>
        <strain evidence="2 3">BM-138-000479</strain>
    </source>
</reference>
<dbReference type="EMBL" id="JARVKM010000002">
    <property type="protein sequence ID" value="KAK9782753.1"/>
    <property type="molecule type" value="Genomic_DNA"/>
</dbReference>
<gene>
    <name evidence="2" type="ORF">SCAR479_01096</name>
</gene>
<dbReference type="PANTHER" id="PTHR34598">
    <property type="entry name" value="BLL6449 PROTEIN"/>
    <property type="match status" value="1"/>
</dbReference>
<comment type="similarity">
    <text evidence="1">Belongs to the asaB hydroxylase/desaturase family.</text>
</comment>
<dbReference type="InterPro" id="IPR044053">
    <property type="entry name" value="AsaB-like"/>
</dbReference>
<evidence type="ECO:0000313" key="3">
    <source>
        <dbReference type="Proteomes" id="UP001465668"/>
    </source>
</evidence>
<dbReference type="Proteomes" id="UP001465668">
    <property type="component" value="Unassembled WGS sequence"/>
</dbReference>
<comment type="caution">
    <text evidence="2">The sequence shown here is derived from an EMBL/GenBank/DDBJ whole genome shotgun (WGS) entry which is preliminary data.</text>
</comment>
<evidence type="ECO:0000313" key="2">
    <source>
        <dbReference type="EMBL" id="KAK9782753.1"/>
    </source>
</evidence>
<name>A0ABR2Y7P2_9PEZI</name>